<dbReference type="Proteomes" id="UP000006591">
    <property type="component" value="Chromosome 1"/>
</dbReference>
<protein>
    <submittedName>
        <fullName evidence="2">Uncharacterized protein</fullName>
    </submittedName>
</protein>
<dbReference type="AlphaFoldDB" id="A0A0E0FI52"/>
<proteinExistence type="predicted"/>
<dbReference type="Gramene" id="ONIVA01G08520.1">
    <property type="protein sequence ID" value="ONIVA01G08520.1"/>
    <property type="gene ID" value="ONIVA01G08520"/>
</dbReference>
<evidence type="ECO:0000313" key="2">
    <source>
        <dbReference type="EnsemblPlants" id="ONIVA01G08520.1"/>
    </source>
</evidence>
<reference evidence="2" key="1">
    <citation type="submission" date="2015-04" db="UniProtKB">
        <authorList>
            <consortium name="EnsemblPlants"/>
        </authorList>
    </citation>
    <scope>IDENTIFICATION</scope>
    <source>
        <strain evidence="2">SL10</strain>
    </source>
</reference>
<accession>A0A0E0FI52</accession>
<reference evidence="2" key="2">
    <citation type="submission" date="2018-04" db="EMBL/GenBank/DDBJ databases">
        <title>OnivRS2 (Oryza nivara Reference Sequence Version 2).</title>
        <authorList>
            <person name="Zhang J."/>
            <person name="Kudrna D."/>
            <person name="Lee S."/>
            <person name="Talag J."/>
            <person name="Rajasekar S."/>
            <person name="Welchert J."/>
            <person name="Hsing Y.-I."/>
            <person name="Wing R.A."/>
        </authorList>
    </citation>
    <scope>NUCLEOTIDE SEQUENCE [LARGE SCALE GENOMIC DNA]</scope>
</reference>
<evidence type="ECO:0000256" key="1">
    <source>
        <dbReference type="SAM" id="MobiDB-lite"/>
    </source>
</evidence>
<organism evidence="2">
    <name type="scientific">Oryza nivara</name>
    <name type="common">Indian wild rice</name>
    <name type="synonym">Oryza sativa f. spontanea</name>
    <dbReference type="NCBI Taxonomy" id="4536"/>
    <lineage>
        <taxon>Eukaryota</taxon>
        <taxon>Viridiplantae</taxon>
        <taxon>Streptophyta</taxon>
        <taxon>Embryophyta</taxon>
        <taxon>Tracheophyta</taxon>
        <taxon>Spermatophyta</taxon>
        <taxon>Magnoliopsida</taxon>
        <taxon>Liliopsida</taxon>
        <taxon>Poales</taxon>
        <taxon>Poaceae</taxon>
        <taxon>BOP clade</taxon>
        <taxon>Oryzoideae</taxon>
        <taxon>Oryzeae</taxon>
        <taxon>Oryzinae</taxon>
        <taxon>Oryza</taxon>
    </lineage>
</organism>
<keyword evidence="3" id="KW-1185">Reference proteome</keyword>
<name>A0A0E0FI52_ORYNI</name>
<sequence length="130" mass="15053">MERRSLSSTPPGASTNNYGQRKQERWRGCKMRLAENKDNEKLLWREKAAVMEVMKESVRRKRECVQHVLNAKTENVSFLFPSPLPLISTTIATSTPLHQRPILHLDTLPEFEVKYTSLATHDTGEEKTRF</sequence>
<dbReference type="EnsemblPlants" id="ONIVA01G08520.1">
    <property type="protein sequence ID" value="ONIVA01G08520.1"/>
    <property type="gene ID" value="ONIVA01G08520"/>
</dbReference>
<feature type="region of interest" description="Disordered" evidence="1">
    <location>
        <begin position="1"/>
        <end position="26"/>
    </location>
</feature>
<dbReference type="HOGENOM" id="CLU_1941464_0_0_1"/>
<feature type="compositionally biased region" description="Polar residues" evidence="1">
    <location>
        <begin position="1"/>
        <end position="20"/>
    </location>
</feature>
<evidence type="ECO:0000313" key="3">
    <source>
        <dbReference type="Proteomes" id="UP000006591"/>
    </source>
</evidence>